<name>A0A7K0C9Y1_9ACTN</name>
<dbReference type="AlphaFoldDB" id="A0A7K0C9Y1"/>
<dbReference type="OrthoDB" id="3669379at2"/>
<protein>
    <submittedName>
        <fullName evidence="2">Uncharacterized protein</fullName>
    </submittedName>
</protein>
<evidence type="ECO:0000313" key="2">
    <source>
        <dbReference type="EMBL" id="MQY10196.1"/>
    </source>
</evidence>
<dbReference type="InterPro" id="IPR036689">
    <property type="entry name" value="ESAT-6-like_sf"/>
</dbReference>
<dbReference type="RefSeq" id="WP_153449544.1">
    <property type="nucleotide sequence ID" value="NZ_WEGJ01000001.1"/>
</dbReference>
<dbReference type="Proteomes" id="UP000466345">
    <property type="component" value="Unassembled WGS sequence"/>
</dbReference>
<evidence type="ECO:0000313" key="3">
    <source>
        <dbReference type="Proteomes" id="UP000466345"/>
    </source>
</evidence>
<feature type="region of interest" description="Disordered" evidence="1">
    <location>
        <begin position="440"/>
        <end position="468"/>
    </location>
</feature>
<keyword evidence="3" id="KW-1185">Reference proteome</keyword>
<organism evidence="2 3">
    <name type="scientific">Streptomyces smaragdinus</name>
    <dbReference type="NCBI Taxonomy" id="2585196"/>
    <lineage>
        <taxon>Bacteria</taxon>
        <taxon>Bacillati</taxon>
        <taxon>Actinomycetota</taxon>
        <taxon>Actinomycetes</taxon>
        <taxon>Kitasatosporales</taxon>
        <taxon>Streptomycetaceae</taxon>
        <taxon>Streptomyces</taxon>
    </lineage>
</organism>
<proteinExistence type="predicted"/>
<accession>A0A7K0C9Y1</accession>
<dbReference type="EMBL" id="WEGJ01000001">
    <property type="protein sequence ID" value="MQY10196.1"/>
    <property type="molecule type" value="Genomic_DNA"/>
</dbReference>
<comment type="caution">
    <text evidence="2">The sequence shown here is derived from an EMBL/GenBank/DDBJ whole genome shotgun (WGS) entry which is preliminary data.</text>
</comment>
<sequence length="468" mass="50976">MSEEFRAELAALVEEIKAVAYEEHMAQAEGTSNEAFVDPERLRYYLDIRLTEHGLGRFELYTHGDPAALDEMIQHLNDGYTGMRGELETGRDEDVATIIANVSGWSGTAADSFHNSYTTRLESTVNNLLQFVEELARVLAAYHAIVVHMRTDIKDIGRTTIDAFRVMDQGSATGVLKVIGVVASIVATGYFGVAPAVAQAAGAISLAAGMADAAASSGGESQVPYSVQGNMFIEVLDSMTERIGELDRLIWYEEDVISRGLDADLAFFDDAGHLREILPDRPGSGDLATLPDVGDFRTDNIEDVLRDRPEVADLPGSWQPGDRPDDFEPPAGRDLVVSIAELYVAGEFMSALAYRFQRAAVIATLVTALEDRALGTGALFGLTRHKWELARDLLRFVLVRSKDNLIDAADALRRIATSYAATEGLNAQVMAEVGRQLTDFDRPTIENPGHRDSVPPRPHRDPDAPLGG</sequence>
<reference evidence="2 3" key="1">
    <citation type="submission" date="2019-10" db="EMBL/GenBank/DDBJ databases">
        <title>Streptomyces smaragdinus sp. nov. and Streptomyces fabii sp. nov., isolated from the gut of fungus growing-termite Macrotermes natalensis.</title>
        <authorList>
            <person name="Schwitalla J."/>
            <person name="Benndorf R."/>
            <person name="Martin K."/>
            <person name="De Beer W."/>
            <person name="Kaster A.-K."/>
            <person name="Vollmers J."/>
            <person name="Poulsen M."/>
            <person name="Beemelmanns C."/>
        </authorList>
    </citation>
    <scope>NUCLEOTIDE SEQUENCE [LARGE SCALE GENOMIC DNA]</scope>
    <source>
        <strain evidence="2 3">RB5</strain>
    </source>
</reference>
<dbReference type="SUPFAM" id="SSF140453">
    <property type="entry name" value="EsxAB dimer-like"/>
    <property type="match status" value="1"/>
</dbReference>
<evidence type="ECO:0000256" key="1">
    <source>
        <dbReference type="SAM" id="MobiDB-lite"/>
    </source>
</evidence>
<gene>
    <name evidence="2" type="ORF">SRB5_03030</name>
</gene>